<accession>A0ABN9VXM2</accession>
<protein>
    <submittedName>
        <fullName evidence="1">Uncharacterized protein</fullName>
    </submittedName>
</protein>
<dbReference type="EMBL" id="CAUYUJ010017691">
    <property type="protein sequence ID" value="CAK0876999.1"/>
    <property type="molecule type" value="Genomic_DNA"/>
</dbReference>
<dbReference type="Gene3D" id="3.40.50.1820">
    <property type="entry name" value="alpha/beta hydrolase"/>
    <property type="match status" value="1"/>
</dbReference>
<comment type="caution">
    <text evidence="1">The sequence shown here is derived from an EMBL/GenBank/DDBJ whole genome shotgun (WGS) entry which is preliminary data.</text>
</comment>
<dbReference type="InterPro" id="IPR029058">
    <property type="entry name" value="AB_hydrolase_fold"/>
</dbReference>
<keyword evidence="2" id="KW-1185">Reference proteome</keyword>
<proteinExistence type="predicted"/>
<sequence>ALPVLVSHGSADEQVGFGCGREAARLLAEAGARVQFRAHEGQTHVESGFGPGREEALRFLAEVLGNGEECRD</sequence>
<organism evidence="1 2">
    <name type="scientific">Prorocentrum cordatum</name>
    <dbReference type="NCBI Taxonomy" id="2364126"/>
    <lineage>
        <taxon>Eukaryota</taxon>
        <taxon>Sar</taxon>
        <taxon>Alveolata</taxon>
        <taxon>Dinophyceae</taxon>
        <taxon>Prorocentrales</taxon>
        <taxon>Prorocentraceae</taxon>
        <taxon>Prorocentrum</taxon>
    </lineage>
</organism>
<evidence type="ECO:0000313" key="2">
    <source>
        <dbReference type="Proteomes" id="UP001189429"/>
    </source>
</evidence>
<dbReference type="Proteomes" id="UP001189429">
    <property type="component" value="Unassembled WGS sequence"/>
</dbReference>
<evidence type="ECO:0000313" key="1">
    <source>
        <dbReference type="EMBL" id="CAK0876999.1"/>
    </source>
</evidence>
<name>A0ABN9VXM2_9DINO</name>
<gene>
    <name evidence="1" type="ORF">PCOR1329_LOCUS61174</name>
</gene>
<dbReference type="SUPFAM" id="SSF53474">
    <property type="entry name" value="alpha/beta-Hydrolases"/>
    <property type="match status" value="1"/>
</dbReference>
<feature type="non-terminal residue" evidence="1">
    <location>
        <position position="1"/>
    </location>
</feature>
<reference evidence="1" key="1">
    <citation type="submission" date="2023-10" db="EMBL/GenBank/DDBJ databases">
        <authorList>
            <person name="Chen Y."/>
            <person name="Shah S."/>
            <person name="Dougan E. K."/>
            <person name="Thang M."/>
            <person name="Chan C."/>
        </authorList>
    </citation>
    <scope>NUCLEOTIDE SEQUENCE [LARGE SCALE GENOMIC DNA]</scope>
</reference>